<keyword evidence="2" id="KW-1133">Transmembrane helix</keyword>
<dbReference type="KEGG" id="cke:B5M06_01825"/>
<reference evidence="3 4" key="1">
    <citation type="submission" date="2017-03" db="EMBL/GenBank/DDBJ databases">
        <title>Rapid Whole Genome Sequencing of Comamonas kerstersii Causing Continuous ambulatory Peritoneal Dialysis-Associated Peritonitis.</title>
        <authorList>
            <person name="Zheng B."/>
        </authorList>
    </citation>
    <scope>NUCLEOTIDE SEQUENCE [LARGE SCALE GENOMIC DNA]</scope>
    <source>
        <strain evidence="3 4">8943</strain>
    </source>
</reference>
<organism evidence="3 4">
    <name type="scientific">Comamonas kerstersii</name>
    <dbReference type="NCBI Taxonomy" id="225992"/>
    <lineage>
        <taxon>Bacteria</taxon>
        <taxon>Pseudomonadati</taxon>
        <taxon>Pseudomonadota</taxon>
        <taxon>Betaproteobacteria</taxon>
        <taxon>Burkholderiales</taxon>
        <taxon>Comamonadaceae</taxon>
        <taxon>Comamonas</taxon>
    </lineage>
</organism>
<dbReference type="RefSeq" id="WP_080025144.1">
    <property type="nucleotide sequence ID" value="NZ_CAUCIF010000005.1"/>
</dbReference>
<evidence type="ECO:0000313" key="3">
    <source>
        <dbReference type="EMBL" id="AQZ97185.1"/>
    </source>
</evidence>
<protein>
    <submittedName>
        <fullName evidence="3">Uncharacterized protein</fullName>
    </submittedName>
</protein>
<feature type="region of interest" description="Disordered" evidence="1">
    <location>
        <begin position="80"/>
        <end position="124"/>
    </location>
</feature>
<dbReference type="OrthoDB" id="8795784at2"/>
<proteinExistence type="predicted"/>
<dbReference type="EMBL" id="CP020121">
    <property type="protein sequence ID" value="AQZ97185.1"/>
    <property type="molecule type" value="Genomic_DNA"/>
</dbReference>
<evidence type="ECO:0000256" key="1">
    <source>
        <dbReference type="SAM" id="MobiDB-lite"/>
    </source>
</evidence>
<name>A0A1V0BB68_9BURK</name>
<dbReference type="AlphaFoldDB" id="A0A1V0BB68"/>
<feature type="transmembrane region" description="Helical" evidence="2">
    <location>
        <begin position="15"/>
        <end position="41"/>
    </location>
</feature>
<evidence type="ECO:0000256" key="2">
    <source>
        <dbReference type="SAM" id="Phobius"/>
    </source>
</evidence>
<keyword evidence="2" id="KW-0812">Transmembrane</keyword>
<dbReference type="Proteomes" id="UP000242792">
    <property type="component" value="Chromosome"/>
</dbReference>
<keyword evidence="2" id="KW-0472">Membrane</keyword>
<accession>A0A1V0BB68</accession>
<dbReference type="GeneID" id="83038051"/>
<evidence type="ECO:0000313" key="4">
    <source>
        <dbReference type="Proteomes" id="UP000242792"/>
    </source>
</evidence>
<gene>
    <name evidence="3" type="ORF">B5M06_01825</name>
</gene>
<sequence length="124" mass="13072">MNDFLNAVTRWTVRLVLLAVGVVFFLSLLTVACILAAVWALRALWAKLTGQPVTPWVMPMRGAASWASMAQRAGGFGGMRGAAADSSEEAGDAAPFTPAAGSKRGGILPKMANDVSDVQPREVR</sequence>